<dbReference type="InterPro" id="IPR006474">
    <property type="entry name" value="Helicase_Cas3_CRISPR-ass_core"/>
</dbReference>
<protein>
    <submittedName>
        <fullName evidence="11">CRISPR-associated helicase Cas3</fullName>
    </submittedName>
</protein>
<dbReference type="EMBL" id="JAMBOL010000024">
    <property type="protein sequence ID" value="MCM3715950.1"/>
    <property type="molecule type" value="Genomic_DNA"/>
</dbReference>
<dbReference type="Proteomes" id="UP001139179">
    <property type="component" value="Unassembled WGS sequence"/>
</dbReference>
<evidence type="ECO:0000259" key="10">
    <source>
        <dbReference type="PROSITE" id="PS51643"/>
    </source>
</evidence>
<dbReference type="PANTHER" id="PTHR47959:SF16">
    <property type="entry name" value="CRISPR-ASSOCIATED NUCLEASE_HELICASE CAS3-RELATED"/>
    <property type="match status" value="1"/>
</dbReference>
<keyword evidence="3" id="KW-0540">Nuclease</keyword>
<dbReference type="SUPFAM" id="SSF52540">
    <property type="entry name" value="P-loop containing nucleoside triphosphate hydrolases"/>
    <property type="match status" value="1"/>
</dbReference>
<dbReference type="Pfam" id="PF18019">
    <property type="entry name" value="Cas3_HD"/>
    <property type="match status" value="1"/>
</dbReference>
<sequence length="741" mass="86227">MKFYAKSSPIETIKEHTKELLKRYSVLKKIYYHRLPLDDRDWELLRIAVLYHDIGKADTFFQNKIRKVIGEPLLLVKSEFNVQHNFLSILAIPFKRLGILKEEQKLLMQIIAYHHERGQDPNNEEAASNYEHNILPFREELEAEMELSLETSIRSARLEQVKHQARIREYEPELFRRYVLLKGLLHRLDHAASAHVPIEVGLEMNVVDHVNQFFNKKFEGRKKPLQHFTEQNQDKHLVVVAQTGMGKTEAGLLWLGKEKGFFTLPLRVSINAMYERVTSNENIGFSLIGGEGIEEATGLLHSTSLDYLYDRREADDEALEKMHSQSREFANKLTISTIDQVLKFPFYYLGFEKEYATVVGAKVIIDELQAYDPRIAALLVRAMVLLDELGGAFLIMTATLPDFYFKALERELSSSKRPLVYQEFIDDEVKRHHIHVREETIFDAVEEIARAGEMNKVLVICNTVDQARKVFKQIHLLNEESWLLHARFIQKDRRKKEKEILAFANSERAGIWVTTQLVEASLDIDFDRLYTEMATLDSLFQRFGRCNRKGTKPIEAVNIHVMAKEVSGVGSVYHEEIYQRSLRLIQLEQGLLVESKKHAMIQELYNEEALQGSNFKQQFDDTLKELKNRPLYETKKLEAQKLLRDIQQVQAIPERYIGSKEVQDALHEWEQATKQTKQKNQVKAIKRKARRQIEQFTVGVNPFKAKELLGEFPLIKGLCIIRCEYDEDLGLLIDQKKDPFS</sequence>
<keyword evidence="7" id="KW-0347">Helicase</keyword>
<name>A0A9X2DTQ1_9BACI</name>
<dbReference type="PROSITE" id="PS51643">
    <property type="entry name" value="HD_CAS3"/>
    <property type="match status" value="1"/>
</dbReference>
<dbReference type="PANTHER" id="PTHR47959">
    <property type="entry name" value="ATP-DEPENDENT RNA HELICASE RHLE-RELATED"/>
    <property type="match status" value="1"/>
</dbReference>
<evidence type="ECO:0000256" key="3">
    <source>
        <dbReference type="ARBA" id="ARBA00022722"/>
    </source>
</evidence>
<dbReference type="SUPFAM" id="SSF109604">
    <property type="entry name" value="HD-domain/PDEase-like"/>
    <property type="match status" value="1"/>
</dbReference>
<accession>A0A9X2DTQ1</accession>
<dbReference type="AlphaFoldDB" id="A0A9X2DTQ1"/>
<dbReference type="NCBIfam" id="TIGR01587">
    <property type="entry name" value="cas3_core"/>
    <property type="match status" value="1"/>
</dbReference>
<keyword evidence="5" id="KW-0547">Nucleotide-binding</keyword>
<evidence type="ECO:0000256" key="9">
    <source>
        <dbReference type="ARBA" id="ARBA00023118"/>
    </source>
</evidence>
<dbReference type="InterPro" id="IPR027417">
    <property type="entry name" value="P-loop_NTPase"/>
</dbReference>
<evidence type="ECO:0000256" key="7">
    <source>
        <dbReference type="ARBA" id="ARBA00022806"/>
    </source>
</evidence>
<keyword evidence="4" id="KW-0479">Metal-binding</keyword>
<dbReference type="Gene3D" id="3.40.50.300">
    <property type="entry name" value="P-loop containing nucleotide triphosphate hydrolases"/>
    <property type="match status" value="2"/>
</dbReference>
<dbReference type="RefSeq" id="WP_251224638.1">
    <property type="nucleotide sequence ID" value="NZ_JAMBOL010000024.1"/>
</dbReference>
<reference evidence="11" key="1">
    <citation type="submission" date="2022-05" db="EMBL/GenBank/DDBJ databases">
        <title>Comparative Genomics of Spacecraft Associated Microbes.</title>
        <authorList>
            <person name="Tran M.T."/>
            <person name="Wright A."/>
            <person name="Seuylemezian A."/>
            <person name="Eisen J."/>
            <person name="Coil D."/>
        </authorList>
    </citation>
    <scope>NUCLEOTIDE SEQUENCE</scope>
    <source>
        <strain evidence="11">214.1.1</strain>
    </source>
</reference>
<proteinExistence type="inferred from homology"/>
<dbReference type="InterPro" id="IPR050079">
    <property type="entry name" value="DEAD_box_RNA_helicase"/>
</dbReference>
<evidence type="ECO:0000256" key="5">
    <source>
        <dbReference type="ARBA" id="ARBA00022741"/>
    </source>
</evidence>
<keyword evidence="6" id="KW-0378">Hydrolase</keyword>
<organism evidence="11 12">
    <name type="scientific">Halalkalibacter oceani</name>
    <dbReference type="NCBI Taxonomy" id="1653776"/>
    <lineage>
        <taxon>Bacteria</taxon>
        <taxon>Bacillati</taxon>
        <taxon>Bacillota</taxon>
        <taxon>Bacilli</taxon>
        <taxon>Bacillales</taxon>
        <taxon>Bacillaceae</taxon>
        <taxon>Halalkalibacter</taxon>
    </lineage>
</organism>
<comment type="similarity">
    <text evidence="1">In the N-terminal section; belongs to the CRISPR-associated nuclease Cas3-HD family.</text>
</comment>
<dbReference type="Gene3D" id="1.10.3210.30">
    <property type="match status" value="1"/>
</dbReference>
<evidence type="ECO:0000256" key="1">
    <source>
        <dbReference type="ARBA" id="ARBA00006847"/>
    </source>
</evidence>
<evidence type="ECO:0000313" key="11">
    <source>
        <dbReference type="EMBL" id="MCM3715950.1"/>
    </source>
</evidence>
<dbReference type="InterPro" id="IPR038257">
    <property type="entry name" value="CRISPR-assoc_Cas3_HD_sf"/>
</dbReference>
<evidence type="ECO:0000313" key="12">
    <source>
        <dbReference type="Proteomes" id="UP001139179"/>
    </source>
</evidence>
<dbReference type="InterPro" id="IPR054712">
    <property type="entry name" value="Cas3-like_dom"/>
</dbReference>
<evidence type="ECO:0000256" key="2">
    <source>
        <dbReference type="ARBA" id="ARBA00009046"/>
    </source>
</evidence>
<dbReference type="CDD" id="cd09641">
    <property type="entry name" value="Cas3''_I"/>
    <property type="match status" value="1"/>
</dbReference>
<comment type="similarity">
    <text evidence="2">In the central section; belongs to the CRISPR-associated helicase Cas3 family.</text>
</comment>
<dbReference type="GO" id="GO:0005524">
    <property type="term" value="F:ATP binding"/>
    <property type="evidence" value="ECO:0007669"/>
    <property type="project" value="UniProtKB-KW"/>
</dbReference>
<dbReference type="GO" id="GO:0016787">
    <property type="term" value="F:hydrolase activity"/>
    <property type="evidence" value="ECO:0007669"/>
    <property type="project" value="UniProtKB-KW"/>
</dbReference>
<dbReference type="Pfam" id="PF22590">
    <property type="entry name" value="Cas3-like_C_2"/>
    <property type="match status" value="1"/>
</dbReference>
<evidence type="ECO:0000256" key="8">
    <source>
        <dbReference type="ARBA" id="ARBA00022840"/>
    </source>
</evidence>
<feature type="domain" description="HD Cas3-type" evidence="10">
    <location>
        <begin position="6"/>
        <end position="191"/>
    </location>
</feature>
<dbReference type="GO" id="GO:0003724">
    <property type="term" value="F:RNA helicase activity"/>
    <property type="evidence" value="ECO:0007669"/>
    <property type="project" value="TreeGrafter"/>
</dbReference>
<evidence type="ECO:0000256" key="4">
    <source>
        <dbReference type="ARBA" id="ARBA00022723"/>
    </source>
</evidence>
<dbReference type="NCBIfam" id="TIGR01596">
    <property type="entry name" value="cas3_HD"/>
    <property type="match status" value="1"/>
</dbReference>
<dbReference type="GO" id="GO:0046872">
    <property type="term" value="F:metal ion binding"/>
    <property type="evidence" value="ECO:0007669"/>
    <property type="project" value="UniProtKB-KW"/>
</dbReference>
<evidence type="ECO:0000256" key="6">
    <source>
        <dbReference type="ARBA" id="ARBA00022801"/>
    </source>
</evidence>
<keyword evidence="9" id="KW-0051">Antiviral defense</keyword>
<dbReference type="GO" id="GO:0004518">
    <property type="term" value="F:nuclease activity"/>
    <property type="evidence" value="ECO:0007669"/>
    <property type="project" value="UniProtKB-KW"/>
</dbReference>
<dbReference type="InterPro" id="IPR006483">
    <property type="entry name" value="CRISPR-assoc_Cas3_HD"/>
</dbReference>
<keyword evidence="12" id="KW-1185">Reference proteome</keyword>
<keyword evidence="8" id="KW-0067">ATP-binding</keyword>
<dbReference type="GO" id="GO:0051607">
    <property type="term" value="P:defense response to virus"/>
    <property type="evidence" value="ECO:0007669"/>
    <property type="project" value="UniProtKB-KW"/>
</dbReference>
<dbReference type="GO" id="GO:0005829">
    <property type="term" value="C:cytosol"/>
    <property type="evidence" value="ECO:0007669"/>
    <property type="project" value="TreeGrafter"/>
</dbReference>
<comment type="caution">
    <text evidence="11">The sequence shown here is derived from an EMBL/GenBank/DDBJ whole genome shotgun (WGS) entry which is preliminary data.</text>
</comment>
<gene>
    <name evidence="11" type="primary">cas3</name>
    <name evidence="11" type="ORF">M3202_17990</name>
</gene>